<name>A0ACB9QDB1_9MYRT</name>
<evidence type="ECO:0000313" key="2">
    <source>
        <dbReference type="Proteomes" id="UP001057402"/>
    </source>
</evidence>
<protein>
    <submittedName>
        <fullName evidence="1">Uncharacterized protein</fullName>
    </submittedName>
</protein>
<gene>
    <name evidence="1" type="ORF">MLD38_019951</name>
</gene>
<keyword evidence="2" id="KW-1185">Reference proteome</keyword>
<sequence>MRRVGTIDGASRSPVPEIRYRGVRKRPWGKYAAEIRDPYKKTRIWLGTFVSPDDAARAYDSAARAIHGPKALTNFPPSSSAAAAAEQGLVRNLGGDRGEGEREGFNFGPTSSGMSSTVESSRVSGIVRVERRLVKPAVGPGEGLHSDCDSSSSVVDTDAEVKQEEEQVSIRLRSELGLGLRLGTGLQLGFDLNLPPETAIEDEAKGDRVFTDLRL</sequence>
<proteinExistence type="predicted"/>
<dbReference type="Proteomes" id="UP001057402">
    <property type="component" value="Chromosome 6"/>
</dbReference>
<dbReference type="EMBL" id="CM042885">
    <property type="protein sequence ID" value="KAI4363777.1"/>
    <property type="molecule type" value="Genomic_DNA"/>
</dbReference>
<reference evidence="2" key="1">
    <citation type="journal article" date="2023" name="Front. Plant Sci.">
        <title>Chromosomal-level genome assembly of Melastoma candidum provides insights into trichome evolution.</title>
        <authorList>
            <person name="Zhong Y."/>
            <person name="Wu W."/>
            <person name="Sun C."/>
            <person name="Zou P."/>
            <person name="Liu Y."/>
            <person name="Dai S."/>
            <person name="Zhou R."/>
        </authorList>
    </citation>
    <scope>NUCLEOTIDE SEQUENCE [LARGE SCALE GENOMIC DNA]</scope>
</reference>
<organism evidence="1 2">
    <name type="scientific">Melastoma candidum</name>
    <dbReference type="NCBI Taxonomy" id="119954"/>
    <lineage>
        <taxon>Eukaryota</taxon>
        <taxon>Viridiplantae</taxon>
        <taxon>Streptophyta</taxon>
        <taxon>Embryophyta</taxon>
        <taxon>Tracheophyta</taxon>
        <taxon>Spermatophyta</taxon>
        <taxon>Magnoliopsida</taxon>
        <taxon>eudicotyledons</taxon>
        <taxon>Gunneridae</taxon>
        <taxon>Pentapetalae</taxon>
        <taxon>rosids</taxon>
        <taxon>malvids</taxon>
        <taxon>Myrtales</taxon>
        <taxon>Melastomataceae</taxon>
        <taxon>Melastomatoideae</taxon>
        <taxon>Melastomateae</taxon>
        <taxon>Melastoma</taxon>
    </lineage>
</organism>
<comment type="caution">
    <text evidence="1">The sequence shown here is derived from an EMBL/GenBank/DDBJ whole genome shotgun (WGS) entry which is preliminary data.</text>
</comment>
<evidence type="ECO:0000313" key="1">
    <source>
        <dbReference type="EMBL" id="KAI4363777.1"/>
    </source>
</evidence>
<accession>A0ACB9QDB1</accession>